<dbReference type="InterPro" id="IPR029056">
    <property type="entry name" value="Ribokinase-like"/>
</dbReference>
<dbReference type="Proteomes" id="UP000203589">
    <property type="component" value="Chromosome"/>
</dbReference>
<dbReference type="GO" id="GO:0006974">
    <property type="term" value="P:DNA damage response"/>
    <property type="evidence" value="ECO:0007669"/>
    <property type="project" value="TreeGrafter"/>
</dbReference>
<dbReference type="GO" id="GO:0005829">
    <property type="term" value="C:cytosol"/>
    <property type="evidence" value="ECO:0007669"/>
    <property type="project" value="TreeGrafter"/>
</dbReference>
<dbReference type="RefSeq" id="WP_094034648.1">
    <property type="nucleotide sequence ID" value="NZ_CP022540.1"/>
</dbReference>
<dbReference type="PANTHER" id="PTHR43085:SF15">
    <property type="entry name" value="2-DEHYDRO-3-DEOXYGLUCONOKINASE"/>
    <property type="match status" value="1"/>
</dbReference>
<dbReference type="InterPro" id="IPR002173">
    <property type="entry name" value="Carboh/pur_kinase_PfkB_CS"/>
</dbReference>
<dbReference type="PROSITE" id="PS00584">
    <property type="entry name" value="PFKB_KINASES_2"/>
    <property type="match status" value="1"/>
</dbReference>
<evidence type="ECO:0000256" key="1">
    <source>
        <dbReference type="ARBA" id="ARBA00010688"/>
    </source>
</evidence>
<dbReference type="EMBL" id="CP022540">
    <property type="protein sequence ID" value="ASP20602.1"/>
    <property type="molecule type" value="Genomic_DNA"/>
</dbReference>
<dbReference type="Gene3D" id="3.40.1190.20">
    <property type="match status" value="1"/>
</dbReference>
<evidence type="ECO:0000256" key="3">
    <source>
        <dbReference type="ARBA" id="ARBA00022777"/>
    </source>
</evidence>
<keyword evidence="2 5" id="KW-0808">Transferase</keyword>
<evidence type="ECO:0000313" key="5">
    <source>
        <dbReference type="EMBL" id="ASP20602.1"/>
    </source>
</evidence>
<dbReference type="GO" id="GO:0019698">
    <property type="term" value="P:D-galacturonate catabolic process"/>
    <property type="evidence" value="ECO:0007669"/>
    <property type="project" value="TreeGrafter"/>
</dbReference>
<dbReference type="InterPro" id="IPR011611">
    <property type="entry name" value="PfkB_dom"/>
</dbReference>
<name>A0A222E371_9RHOB</name>
<dbReference type="EC" id="2.7.1.45" evidence="5"/>
<evidence type="ECO:0000256" key="2">
    <source>
        <dbReference type="ARBA" id="ARBA00022679"/>
    </source>
</evidence>
<dbReference type="KEGG" id="aht:ANTHELSMS3_01917"/>
<comment type="similarity">
    <text evidence="1">Belongs to the carbohydrate kinase PfkB family.</text>
</comment>
<organism evidence="5 6">
    <name type="scientific">Antarctobacter heliothermus</name>
    <dbReference type="NCBI Taxonomy" id="74033"/>
    <lineage>
        <taxon>Bacteria</taxon>
        <taxon>Pseudomonadati</taxon>
        <taxon>Pseudomonadota</taxon>
        <taxon>Alphaproteobacteria</taxon>
        <taxon>Rhodobacterales</taxon>
        <taxon>Roseobacteraceae</taxon>
        <taxon>Antarctobacter</taxon>
    </lineage>
</organism>
<keyword evidence="3 5" id="KW-0418">Kinase</keyword>
<proteinExistence type="inferred from homology"/>
<reference evidence="5 6" key="1">
    <citation type="submission" date="2017-07" db="EMBL/GenBank/DDBJ databases">
        <title>Genome Sequence of Antarctobacter heliothermus Strain SMS3 Isolated from a culture of the Diatom Skeletonema marinoi.</title>
        <authorList>
            <person name="Topel M."/>
            <person name="Pinder M.I.M."/>
            <person name="Johansson O.N."/>
            <person name="Kourtchenko O."/>
            <person name="Godhe A."/>
            <person name="Clarke A.K."/>
        </authorList>
    </citation>
    <scope>NUCLEOTIDE SEQUENCE [LARGE SCALE GENOMIC DNA]</scope>
    <source>
        <strain evidence="5 6">SMS3</strain>
    </source>
</reference>
<dbReference type="AlphaFoldDB" id="A0A222E371"/>
<accession>A0A222E371</accession>
<keyword evidence="6" id="KW-1185">Reference proteome</keyword>
<protein>
    <submittedName>
        <fullName evidence="5">2-dehydro-3-deoxygluconokinase</fullName>
        <ecNumber evidence="5">2.7.1.45</ecNumber>
    </submittedName>
</protein>
<gene>
    <name evidence="5" type="ORF">ANTHELSMS3_01917</name>
</gene>
<feature type="domain" description="Carbohydrate kinase PfkB" evidence="4">
    <location>
        <begin position="14"/>
        <end position="303"/>
    </location>
</feature>
<dbReference type="Pfam" id="PF00294">
    <property type="entry name" value="PfkB"/>
    <property type="match status" value="1"/>
</dbReference>
<evidence type="ECO:0000259" key="4">
    <source>
        <dbReference type="Pfam" id="PF00294"/>
    </source>
</evidence>
<dbReference type="PANTHER" id="PTHR43085">
    <property type="entry name" value="HEXOKINASE FAMILY MEMBER"/>
    <property type="match status" value="1"/>
</dbReference>
<sequence>MTQSTTPAPLRFLAIGECMAELAPGDSADQLRLGFAGDTFNTAFYLRQLLTEAEVRYFSRVGQDSLSDRMTTMMRAAGVDTTFVAADPKRSVGMYLISLKDGERSFSYWRDSSAARLLASDRGALDRAMEETGLIYFSGITLAILDAAGRATLLDAVAQARRAGRTIAFDSNLRPRLWAAAPEMTQTIMAAAQVSDIVLPSFDDEAVHFGDADPDATADRYLRAGAETVIVKNGAGPVHYRSGGGQGVVTPPVAQVVVDTTAAGDSFNAGFLAGRASGLPVDQAILSGARVAARVIGHKGALVPLT</sequence>
<dbReference type="GO" id="GO:0008673">
    <property type="term" value="F:2-dehydro-3-deoxygluconokinase activity"/>
    <property type="evidence" value="ECO:0007669"/>
    <property type="project" value="UniProtKB-EC"/>
</dbReference>
<dbReference type="CDD" id="cd01166">
    <property type="entry name" value="KdgK"/>
    <property type="match status" value="1"/>
</dbReference>
<dbReference type="InterPro" id="IPR050306">
    <property type="entry name" value="PfkB_Carbo_kinase"/>
</dbReference>
<dbReference type="GO" id="GO:0042840">
    <property type="term" value="P:D-glucuronate catabolic process"/>
    <property type="evidence" value="ECO:0007669"/>
    <property type="project" value="TreeGrafter"/>
</dbReference>
<evidence type="ECO:0000313" key="6">
    <source>
        <dbReference type="Proteomes" id="UP000203589"/>
    </source>
</evidence>
<dbReference type="OrthoDB" id="9776822at2"/>
<dbReference type="SUPFAM" id="SSF53613">
    <property type="entry name" value="Ribokinase-like"/>
    <property type="match status" value="1"/>
</dbReference>